<comment type="caution">
    <text evidence="7">The sequence shown here is derived from an EMBL/GenBank/DDBJ whole genome shotgun (WGS) entry which is preliminary data.</text>
</comment>
<keyword evidence="4 5" id="KW-0472">Membrane</keyword>
<comment type="similarity">
    <text evidence="5 6">Belongs to the complex I subunit 1 family.</text>
</comment>
<dbReference type="HAMAP" id="MF_01350">
    <property type="entry name" value="NDH1_NuoH"/>
    <property type="match status" value="1"/>
</dbReference>
<protein>
    <recommendedName>
        <fullName evidence="5">NADH-quinone oxidoreductase subunit H</fullName>
        <ecNumber evidence="5">7.1.1.-</ecNumber>
    </recommendedName>
    <alternativeName>
        <fullName evidence="5">NADH dehydrogenase I subunit H</fullName>
    </alternativeName>
    <alternativeName>
        <fullName evidence="5">NDH-1 subunit H</fullName>
    </alternativeName>
</protein>
<dbReference type="GO" id="GO:0048038">
    <property type="term" value="F:quinone binding"/>
    <property type="evidence" value="ECO:0007669"/>
    <property type="project" value="UniProtKB-KW"/>
</dbReference>
<organism evidence="7 8">
    <name type="scientific">Salinisphaera japonica YTM-1</name>
    <dbReference type="NCBI Taxonomy" id="1209778"/>
    <lineage>
        <taxon>Bacteria</taxon>
        <taxon>Pseudomonadati</taxon>
        <taxon>Pseudomonadota</taxon>
        <taxon>Gammaproteobacteria</taxon>
        <taxon>Salinisphaerales</taxon>
        <taxon>Salinisphaeraceae</taxon>
        <taxon>Salinisphaera</taxon>
    </lineage>
</organism>
<keyword evidence="8" id="KW-1185">Reference proteome</keyword>
<keyword evidence="5" id="KW-1278">Translocase</keyword>
<comment type="subunit">
    <text evidence="5">NDH-1 is composed of 14 different subunits. Subunits NuoA, H, J, K, L, M, N constitute the membrane sector of the complex.</text>
</comment>
<evidence type="ECO:0000256" key="3">
    <source>
        <dbReference type="ARBA" id="ARBA00022989"/>
    </source>
</evidence>
<dbReference type="PROSITE" id="PS00667">
    <property type="entry name" value="COMPLEX1_ND1_1"/>
    <property type="match status" value="1"/>
</dbReference>
<dbReference type="FunCoup" id="A0A423PWQ8">
    <property type="interactions" value="182"/>
</dbReference>
<keyword evidence="2 5" id="KW-0812">Transmembrane</keyword>
<dbReference type="OrthoDB" id="9803734at2"/>
<dbReference type="Pfam" id="PF00146">
    <property type="entry name" value="NADHdh"/>
    <property type="match status" value="1"/>
</dbReference>
<dbReference type="NCBIfam" id="NF004741">
    <property type="entry name" value="PRK06076.1-2"/>
    <property type="match status" value="1"/>
</dbReference>
<dbReference type="GO" id="GO:0003954">
    <property type="term" value="F:NADH dehydrogenase activity"/>
    <property type="evidence" value="ECO:0007669"/>
    <property type="project" value="TreeGrafter"/>
</dbReference>
<feature type="transmembrane region" description="Helical" evidence="5">
    <location>
        <begin position="9"/>
        <end position="32"/>
    </location>
</feature>
<proteinExistence type="inferred from homology"/>
<dbReference type="GO" id="GO:0005886">
    <property type="term" value="C:plasma membrane"/>
    <property type="evidence" value="ECO:0007669"/>
    <property type="project" value="UniProtKB-SubCell"/>
</dbReference>
<keyword evidence="5" id="KW-1003">Cell membrane</keyword>
<evidence type="ECO:0000256" key="4">
    <source>
        <dbReference type="ARBA" id="ARBA00023136"/>
    </source>
</evidence>
<comment type="subcellular location">
    <subcellularLocation>
        <location evidence="5 6">Cell membrane</location>
        <topology evidence="5 6">Multi-pass membrane protein</topology>
    </subcellularLocation>
    <subcellularLocation>
        <location evidence="1">Membrane</location>
        <topology evidence="1">Multi-pass membrane protein</topology>
    </subcellularLocation>
</comment>
<dbReference type="PROSITE" id="PS00668">
    <property type="entry name" value="COMPLEX1_ND1_2"/>
    <property type="match status" value="1"/>
</dbReference>
<comment type="function">
    <text evidence="5">NDH-1 shuttles electrons from NADH, via FMN and iron-sulfur (Fe-S) centers, to quinones in the respiratory chain. The immediate electron acceptor for the enzyme in this species is believed to be ubiquinone. Couples the redox reaction to proton translocation (for every two electrons transferred, four hydrogen ions are translocated across the cytoplasmic membrane), and thus conserves the redox energy in a proton gradient. This subunit may bind ubiquinone.</text>
</comment>
<evidence type="ECO:0000256" key="6">
    <source>
        <dbReference type="RuleBase" id="RU000471"/>
    </source>
</evidence>
<keyword evidence="7" id="KW-0560">Oxidoreductase</keyword>
<evidence type="ECO:0000256" key="1">
    <source>
        <dbReference type="ARBA" id="ARBA00004141"/>
    </source>
</evidence>
<feature type="transmembrane region" description="Helical" evidence="5">
    <location>
        <begin position="297"/>
        <end position="322"/>
    </location>
</feature>
<dbReference type="EC" id="7.1.1.-" evidence="5"/>
<feature type="transmembrane region" description="Helical" evidence="5">
    <location>
        <begin position="242"/>
        <end position="261"/>
    </location>
</feature>
<keyword evidence="5 6" id="KW-0520">NAD</keyword>
<dbReference type="PANTHER" id="PTHR11432:SF3">
    <property type="entry name" value="NADH-UBIQUINONE OXIDOREDUCTASE CHAIN 1"/>
    <property type="match status" value="1"/>
</dbReference>
<dbReference type="NCBIfam" id="NF004740">
    <property type="entry name" value="PRK06076.1-1"/>
    <property type="match status" value="1"/>
</dbReference>
<reference evidence="7 8" key="1">
    <citation type="submission" date="2013-10" db="EMBL/GenBank/DDBJ databases">
        <title>Salinisphaera japonica YTM-1 Genome Sequencing.</title>
        <authorList>
            <person name="Lai Q."/>
            <person name="Li C."/>
            <person name="Shao Z."/>
        </authorList>
    </citation>
    <scope>NUCLEOTIDE SEQUENCE [LARGE SCALE GENOMIC DNA]</scope>
    <source>
        <strain evidence="7 8">YTM-1</strain>
    </source>
</reference>
<evidence type="ECO:0000313" key="7">
    <source>
        <dbReference type="EMBL" id="ROO29991.1"/>
    </source>
</evidence>
<evidence type="ECO:0000313" key="8">
    <source>
        <dbReference type="Proteomes" id="UP000285310"/>
    </source>
</evidence>
<dbReference type="AlphaFoldDB" id="A0A423PWQ8"/>
<comment type="catalytic activity">
    <reaction evidence="5">
        <text>a quinone + NADH + 5 H(+)(in) = a quinol + NAD(+) + 4 H(+)(out)</text>
        <dbReference type="Rhea" id="RHEA:57888"/>
        <dbReference type="ChEBI" id="CHEBI:15378"/>
        <dbReference type="ChEBI" id="CHEBI:24646"/>
        <dbReference type="ChEBI" id="CHEBI:57540"/>
        <dbReference type="ChEBI" id="CHEBI:57945"/>
        <dbReference type="ChEBI" id="CHEBI:132124"/>
    </reaction>
</comment>
<feature type="transmembrane region" description="Helical" evidence="5">
    <location>
        <begin position="115"/>
        <end position="135"/>
    </location>
</feature>
<feature type="transmembrane region" description="Helical" evidence="5">
    <location>
        <begin position="156"/>
        <end position="174"/>
    </location>
</feature>
<dbReference type="InterPro" id="IPR001694">
    <property type="entry name" value="NADH_UbQ_OxRdtase_su1/FPO"/>
</dbReference>
<dbReference type="Proteomes" id="UP000285310">
    <property type="component" value="Unassembled WGS sequence"/>
</dbReference>
<dbReference type="EMBL" id="AYKG01000012">
    <property type="protein sequence ID" value="ROO29991.1"/>
    <property type="molecule type" value="Genomic_DNA"/>
</dbReference>
<accession>A0A423PWQ8</accession>
<keyword evidence="3 5" id="KW-1133">Transmembrane helix</keyword>
<evidence type="ECO:0000256" key="2">
    <source>
        <dbReference type="ARBA" id="ARBA00022692"/>
    </source>
</evidence>
<comment type="caution">
    <text evidence="5">Lacks conserved residue(s) required for the propagation of feature annotation.</text>
</comment>
<sequence>MEFTQAEALGVLATVAKTLIILVGAVLMAALMIPIERRLLGLWQDRYGPNRVGPFGSLQVVADMVKIFFKEDWIPPFADKAVFVVAPAIIMVTSLLAFAVIPFTPTWTVANLNVGVLFLLAMSSLGVYSVIFAGWASDNKYALIGAMRTAAQMISYEVFMGLSLLGVVLLAGSFNLGDIIESQRGMWNVIPQFPAFVIFFIAGCAEIHRAPFDLPEAEQELTAGYHTEYSGMKFGMFFVGEYLGIVLISCLVTVLFFGGWLGPWLPGFVWFFLKAFTFMCFFVLLRASTVRPRYDQLMAFGWKILLPIAIVNVAITGAIVVATS</sequence>
<feature type="transmembrane region" description="Helical" evidence="5">
    <location>
        <begin position="267"/>
        <end position="285"/>
    </location>
</feature>
<dbReference type="InterPro" id="IPR018086">
    <property type="entry name" value="NADH_UbQ_OxRdtase_su1_CS"/>
</dbReference>
<feature type="transmembrane region" description="Helical" evidence="5">
    <location>
        <begin position="81"/>
        <end position="103"/>
    </location>
</feature>
<dbReference type="InParanoid" id="A0A423PWQ8"/>
<dbReference type="GO" id="GO:0009060">
    <property type="term" value="P:aerobic respiration"/>
    <property type="evidence" value="ECO:0007669"/>
    <property type="project" value="TreeGrafter"/>
</dbReference>
<keyword evidence="5 7" id="KW-0830">Ubiquinone</keyword>
<name>A0A423PWQ8_9GAMM</name>
<dbReference type="PANTHER" id="PTHR11432">
    <property type="entry name" value="NADH DEHYDROGENASE SUBUNIT 1"/>
    <property type="match status" value="1"/>
</dbReference>
<dbReference type="GO" id="GO:0016655">
    <property type="term" value="F:oxidoreductase activity, acting on NAD(P)H, quinone or similar compound as acceptor"/>
    <property type="evidence" value="ECO:0007669"/>
    <property type="project" value="UniProtKB-UniRule"/>
</dbReference>
<keyword evidence="5" id="KW-0874">Quinone</keyword>
<evidence type="ECO:0000256" key="5">
    <source>
        <dbReference type="HAMAP-Rule" id="MF_01350"/>
    </source>
</evidence>
<dbReference type="RefSeq" id="WP_123657531.1">
    <property type="nucleotide sequence ID" value="NZ_AYKG01000012.1"/>
</dbReference>
<gene>
    <name evidence="5" type="primary">nuoH</name>
    <name evidence="7" type="ORF">SAJA_04925</name>
</gene>